<dbReference type="PANTHER" id="PTHR33273:SF4">
    <property type="entry name" value="ENDONUCLEASE_EXONUCLEASE_PHOSPHATASE DOMAIN-CONTAINING PROTEIN"/>
    <property type="match status" value="1"/>
</dbReference>
<dbReference type="EMBL" id="NNAY01004952">
    <property type="protein sequence ID" value="OXU17191.1"/>
    <property type="molecule type" value="Genomic_DNA"/>
</dbReference>
<dbReference type="AlphaFoldDB" id="A0A232EFR3"/>
<protein>
    <recommendedName>
        <fullName evidence="1">Endonuclease/exonuclease/phosphatase domain-containing protein</fullName>
    </recommendedName>
</protein>
<feature type="domain" description="Endonuclease/exonuclease/phosphatase" evidence="1">
    <location>
        <begin position="106"/>
        <end position="221"/>
    </location>
</feature>
<evidence type="ECO:0000313" key="2">
    <source>
        <dbReference type="EMBL" id="OXU17191.1"/>
    </source>
</evidence>
<dbReference type="Pfam" id="PF14529">
    <property type="entry name" value="Exo_endo_phos_2"/>
    <property type="match status" value="1"/>
</dbReference>
<dbReference type="Gene3D" id="3.60.10.10">
    <property type="entry name" value="Endonuclease/exonuclease/phosphatase"/>
    <property type="match status" value="1"/>
</dbReference>
<dbReference type="STRING" id="543379.A0A232EFR3"/>
<dbReference type="SUPFAM" id="SSF56219">
    <property type="entry name" value="DNase I-like"/>
    <property type="match status" value="1"/>
</dbReference>
<dbReference type="PANTHER" id="PTHR33273">
    <property type="entry name" value="DOMAIN-CONTAINING PROTEIN, PUTATIVE-RELATED"/>
    <property type="match status" value="1"/>
</dbReference>
<organism evidence="2 3">
    <name type="scientific">Trichomalopsis sarcophagae</name>
    <dbReference type="NCBI Taxonomy" id="543379"/>
    <lineage>
        <taxon>Eukaryota</taxon>
        <taxon>Metazoa</taxon>
        <taxon>Ecdysozoa</taxon>
        <taxon>Arthropoda</taxon>
        <taxon>Hexapoda</taxon>
        <taxon>Insecta</taxon>
        <taxon>Pterygota</taxon>
        <taxon>Neoptera</taxon>
        <taxon>Endopterygota</taxon>
        <taxon>Hymenoptera</taxon>
        <taxon>Apocrita</taxon>
        <taxon>Proctotrupomorpha</taxon>
        <taxon>Chalcidoidea</taxon>
        <taxon>Pteromalidae</taxon>
        <taxon>Pteromalinae</taxon>
        <taxon>Trichomalopsis</taxon>
    </lineage>
</organism>
<dbReference type="InterPro" id="IPR005135">
    <property type="entry name" value="Endo/exonuclease/phosphatase"/>
</dbReference>
<reference evidence="2 3" key="1">
    <citation type="journal article" date="2017" name="Curr. Biol.">
        <title>The Evolution of Venom by Co-option of Single-Copy Genes.</title>
        <authorList>
            <person name="Martinson E.O."/>
            <person name="Mrinalini"/>
            <person name="Kelkar Y.D."/>
            <person name="Chang C.H."/>
            <person name="Werren J.H."/>
        </authorList>
    </citation>
    <scope>NUCLEOTIDE SEQUENCE [LARGE SCALE GENOMIC DNA]</scope>
    <source>
        <strain evidence="2 3">Alberta</strain>
        <tissue evidence="2">Whole body</tissue>
    </source>
</reference>
<dbReference type="Proteomes" id="UP000215335">
    <property type="component" value="Unassembled WGS sequence"/>
</dbReference>
<gene>
    <name evidence="2" type="ORF">TSAR_006291</name>
</gene>
<sequence length="267" mass="30312">MLTLVFLKAQVRECLKLRTHGQWGSLESPPLCLWKAPRAVYEPYTYRRKVTGLGDSVGVVKGEKPEENVGAAALHVPGDLTTTKITSLCTSHCICIQVCGAFREVFLVSLYCQFKDDIEKYLEQLRGVLQQLSGKRILIAADANAKSEWWGSPSNDNREKILEDFILSNDLIVVNKPGGLQTCRTARGESNIDVTLITPNLQGFLSSWKVESWTTSDHTPITIELHFQSQNAREPRVLDPRFNLRKADWEEFDRVLLVERDRLNKLR</sequence>
<evidence type="ECO:0000313" key="3">
    <source>
        <dbReference type="Proteomes" id="UP000215335"/>
    </source>
</evidence>
<keyword evidence="3" id="KW-1185">Reference proteome</keyword>
<dbReference type="InterPro" id="IPR036691">
    <property type="entry name" value="Endo/exonu/phosph_ase_sf"/>
</dbReference>
<evidence type="ECO:0000259" key="1">
    <source>
        <dbReference type="Pfam" id="PF14529"/>
    </source>
</evidence>
<proteinExistence type="predicted"/>
<dbReference type="GO" id="GO:0003824">
    <property type="term" value="F:catalytic activity"/>
    <property type="evidence" value="ECO:0007669"/>
    <property type="project" value="InterPro"/>
</dbReference>
<dbReference type="OrthoDB" id="7554095at2759"/>
<comment type="caution">
    <text evidence="2">The sequence shown here is derived from an EMBL/GenBank/DDBJ whole genome shotgun (WGS) entry which is preliminary data.</text>
</comment>
<name>A0A232EFR3_9HYME</name>
<accession>A0A232EFR3</accession>